<reference evidence="2" key="1">
    <citation type="submission" date="2019-12" db="EMBL/GenBank/DDBJ databases">
        <title>An insight into the sialome of adult female Ixodes ricinus ticks feeding for 6 days.</title>
        <authorList>
            <person name="Perner J."/>
            <person name="Ribeiro J.M.C."/>
        </authorList>
    </citation>
    <scope>NUCLEOTIDE SEQUENCE</scope>
    <source>
        <strain evidence="2">Semi-engorged</strain>
        <tissue evidence="2">Salivary glands</tissue>
    </source>
</reference>
<proteinExistence type="predicted"/>
<accession>A0A6B0U7J9</accession>
<feature type="signal peptide" evidence="1">
    <location>
        <begin position="1"/>
        <end position="19"/>
    </location>
</feature>
<organism evidence="2">
    <name type="scientific">Ixodes ricinus</name>
    <name type="common">Common tick</name>
    <name type="synonym">Acarus ricinus</name>
    <dbReference type="NCBI Taxonomy" id="34613"/>
    <lineage>
        <taxon>Eukaryota</taxon>
        <taxon>Metazoa</taxon>
        <taxon>Ecdysozoa</taxon>
        <taxon>Arthropoda</taxon>
        <taxon>Chelicerata</taxon>
        <taxon>Arachnida</taxon>
        <taxon>Acari</taxon>
        <taxon>Parasitiformes</taxon>
        <taxon>Ixodida</taxon>
        <taxon>Ixodoidea</taxon>
        <taxon>Ixodidae</taxon>
        <taxon>Ixodinae</taxon>
        <taxon>Ixodes</taxon>
    </lineage>
</organism>
<sequence length="82" mass="8521">MALLLTSAITLLATLPATSLVTESESASLVTSSSATVNFCTAGTGRRRRNFFLGGLSALPKANTLGTASFFKNRRSPATLGR</sequence>
<keyword evidence="1" id="KW-0732">Signal</keyword>
<dbReference type="EMBL" id="GIFC01002577">
    <property type="protein sequence ID" value="MXU84660.1"/>
    <property type="molecule type" value="Transcribed_RNA"/>
</dbReference>
<feature type="chain" id="PRO_5025331285" evidence="1">
    <location>
        <begin position="20"/>
        <end position="82"/>
    </location>
</feature>
<evidence type="ECO:0000256" key="1">
    <source>
        <dbReference type="SAM" id="SignalP"/>
    </source>
</evidence>
<dbReference type="AlphaFoldDB" id="A0A6B0U7J9"/>
<protein>
    <submittedName>
        <fullName evidence="2">Putative secreted protein</fullName>
    </submittedName>
</protein>
<evidence type="ECO:0000313" key="2">
    <source>
        <dbReference type="EMBL" id="MXU84660.1"/>
    </source>
</evidence>
<name>A0A6B0U7J9_IXORI</name>